<evidence type="ECO:0000313" key="1">
    <source>
        <dbReference type="EMBL" id="PMS38052.1"/>
    </source>
</evidence>
<reference evidence="1 2" key="1">
    <citation type="submission" date="2018-01" db="EMBL/GenBank/DDBJ databases">
        <title>Whole genome analyses suggest that Burkholderia sensu lato contains two further novel genera in the rhizoxinica-symbiotica group Mycetohabitans gen. nov., and Trinickia gen. nov.: implications for the evolution of diazotrophy and nodulation in the Burkholderiaceae.</title>
        <authorList>
            <person name="Estrada-de los Santos P."/>
            <person name="Palmer M."/>
            <person name="Chavez-Ramirez B."/>
            <person name="Beukes C."/>
            <person name="Steenkamp E.T."/>
            <person name="Hirsch A.M."/>
            <person name="Manyaka P."/>
            <person name="Maluk M."/>
            <person name="Lafos M."/>
            <person name="Crook M."/>
            <person name="Gross E."/>
            <person name="Simon M.F."/>
            <person name="Bueno dos Reis Junior F."/>
            <person name="Poole P.S."/>
            <person name="Venter S.N."/>
            <person name="James E.K."/>
        </authorList>
    </citation>
    <scope>NUCLEOTIDE SEQUENCE [LARGE SCALE GENOMIC DNA]</scope>
    <source>
        <strain evidence="1 2">JPY 581</strain>
    </source>
</reference>
<organism evidence="1 2">
    <name type="scientific">Trinickia symbiotica</name>
    <dbReference type="NCBI Taxonomy" id="863227"/>
    <lineage>
        <taxon>Bacteria</taxon>
        <taxon>Pseudomonadati</taxon>
        <taxon>Pseudomonadota</taxon>
        <taxon>Betaproteobacteria</taxon>
        <taxon>Burkholderiales</taxon>
        <taxon>Burkholderiaceae</taxon>
        <taxon>Trinickia</taxon>
    </lineage>
</organism>
<accession>A0A2N7X918</accession>
<dbReference type="Proteomes" id="UP000235777">
    <property type="component" value="Unassembled WGS sequence"/>
</dbReference>
<gene>
    <name evidence="1" type="ORF">C0Z20_04420</name>
</gene>
<dbReference type="AlphaFoldDB" id="A0A2N7X918"/>
<protein>
    <submittedName>
        <fullName evidence="1">Uncharacterized protein</fullName>
    </submittedName>
</protein>
<evidence type="ECO:0000313" key="2">
    <source>
        <dbReference type="Proteomes" id="UP000235777"/>
    </source>
</evidence>
<dbReference type="EMBL" id="PNYC01000002">
    <property type="protein sequence ID" value="PMS38052.1"/>
    <property type="molecule type" value="Genomic_DNA"/>
</dbReference>
<proteinExistence type="predicted"/>
<keyword evidence="2" id="KW-1185">Reference proteome</keyword>
<comment type="caution">
    <text evidence="1">The sequence shown here is derived from an EMBL/GenBank/DDBJ whole genome shotgun (WGS) entry which is preliminary data.</text>
</comment>
<sequence length="71" mass="8384">MCFGNDHKVCLDIRTGFSHRDQAFQVGINLRLWRGCTLYFDYEFRAEVSIAISRFDLFINDQVGSRSFRKD</sequence>
<name>A0A2N7X918_9BURK</name>